<evidence type="ECO:0000313" key="1">
    <source>
        <dbReference type="EMBL" id="SOQ42232.1"/>
    </source>
</evidence>
<reference evidence="1" key="1">
    <citation type="submission" date="2016-07" db="EMBL/GenBank/DDBJ databases">
        <authorList>
            <person name="Bretaudeau A."/>
        </authorList>
    </citation>
    <scope>NUCLEOTIDE SEQUENCE</scope>
    <source>
        <strain evidence="1">Rice</strain>
        <tissue evidence="1">Whole body</tissue>
    </source>
</reference>
<dbReference type="EMBL" id="ODYU01003445">
    <property type="protein sequence ID" value="SOQ42232.1"/>
    <property type="molecule type" value="Genomic_DNA"/>
</dbReference>
<dbReference type="AlphaFoldDB" id="A0A2H1VP63"/>
<protein>
    <submittedName>
        <fullName evidence="1">SFRICE_016661</fullName>
    </submittedName>
</protein>
<gene>
    <name evidence="1" type="ORF">SFRICE_016661</name>
</gene>
<name>A0A2H1VP63_SPOFR</name>
<accession>A0A2H1VP63</accession>
<organism evidence="1">
    <name type="scientific">Spodoptera frugiperda</name>
    <name type="common">Fall armyworm</name>
    <dbReference type="NCBI Taxonomy" id="7108"/>
    <lineage>
        <taxon>Eukaryota</taxon>
        <taxon>Metazoa</taxon>
        <taxon>Ecdysozoa</taxon>
        <taxon>Arthropoda</taxon>
        <taxon>Hexapoda</taxon>
        <taxon>Insecta</taxon>
        <taxon>Pterygota</taxon>
        <taxon>Neoptera</taxon>
        <taxon>Endopterygota</taxon>
        <taxon>Lepidoptera</taxon>
        <taxon>Glossata</taxon>
        <taxon>Ditrysia</taxon>
        <taxon>Noctuoidea</taxon>
        <taxon>Noctuidae</taxon>
        <taxon>Amphipyrinae</taxon>
        <taxon>Spodoptera</taxon>
    </lineage>
</organism>
<proteinExistence type="predicted"/>
<sequence length="193" mass="21121">MFISSSVITALATLPKYRKLTKTNKHGKYPILNSNDKTKVKGKSIYLTLEVSIEMMGENNPMTSPALGEVTRSVRLLLAKSHPVPNSAFRARTPVNPLGNPQLPSIRISNISIVVMDTFTVHPILPSYQAVPYSKITSLRCCGDVITVQGHGRVASAHAHQELALDIREFRSTGLGLTVGEPCFDMNRPAQPE</sequence>